<name>A0A238FAL8_9BASI</name>
<dbReference type="CDD" id="cd06257">
    <property type="entry name" value="DnaJ"/>
    <property type="match status" value="1"/>
</dbReference>
<feature type="domain" description="J" evidence="2">
    <location>
        <begin position="34"/>
        <end position="127"/>
    </location>
</feature>
<keyword evidence="4" id="KW-1185">Reference proteome</keyword>
<feature type="region of interest" description="Disordered" evidence="1">
    <location>
        <begin position="196"/>
        <end position="228"/>
    </location>
</feature>
<dbReference type="InterPro" id="IPR001623">
    <property type="entry name" value="DnaJ_domain"/>
</dbReference>
<dbReference type="Gene3D" id="1.10.287.110">
    <property type="entry name" value="DnaJ domain"/>
    <property type="match status" value="1"/>
</dbReference>
<dbReference type="Proteomes" id="UP000198372">
    <property type="component" value="Unassembled WGS sequence"/>
</dbReference>
<accession>A0A238FAL8</accession>
<feature type="region of interest" description="Disordered" evidence="1">
    <location>
        <begin position="67"/>
        <end position="102"/>
    </location>
</feature>
<dbReference type="EMBL" id="FMSP01000005">
    <property type="protein sequence ID" value="SCV70217.1"/>
    <property type="molecule type" value="Genomic_DNA"/>
</dbReference>
<dbReference type="SMART" id="SM00271">
    <property type="entry name" value="DnaJ"/>
    <property type="match status" value="1"/>
</dbReference>
<dbReference type="SUPFAM" id="SSF46565">
    <property type="entry name" value="Chaperone J-domain"/>
    <property type="match status" value="1"/>
</dbReference>
<evidence type="ECO:0000256" key="1">
    <source>
        <dbReference type="SAM" id="MobiDB-lite"/>
    </source>
</evidence>
<dbReference type="STRING" id="269621.A0A238FAL8"/>
<feature type="compositionally biased region" description="Low complexity" evidence="1">
    <location>
        <begin position="359"/>
        <end position="378"/>
    </location>
</feature>
<protein>
    <submittedName>
        <fullName evidence="3">BQ2448_1611 protein</fullName>
    </submittedName>
</protein>
<dbReference type="OrthoDB" id="445556at2759"/>
<reference evidence="4" key="1">
    <citation type="submission" date="2016-09" db="EMBL/GenBank/DDBJ databases">
        <authorList>
            <person name="Jeantristanb JTB J.-T."/>
            <person name="Ricardo R."/>
        </authorList>
    </citation>
    <scope>NUCLEOTIDE SEQUENCE [LARGE SCALE GENOMIC DNA]</scope>
</reference>
<organism evidence="3 4">
    <name type="scientific">Microbotryum intermedium</name>
    <dbReference type="NCBI Taxonomy" id="269621"/>
    <lineage>
        <taxon>Eukaryota</taxon>
        <taxon>Fungi</taxon>
        <taxon>Dikarya</taxon>
        <taxon>Basidiomycota</taxon>
        <taxon>Pucciniomycotina</taxon>
        <taxon>Microbotryomycetes</taxon>
        <taxon>Microbotryales</taxon>
        <taxon>Microbotryaceae</taxon>
        <taxon>Microbotryum</taxon>
    </lineage>
</organism>
<feature type="compositionally biased region" description="Low complexity" evidence="1">
    <location>
        <begin position="204"/>
        <end position="219"/>
    </location>
</feature>
<proteinExistence type="predicted"/>
<gene>
    <name evidence="3" type="ORF">BQ2448_1611</name>
</gene>
<sequence length="378" mass="41158">MLGRGRRAFSSTHPLRATLSNNSELKFPTTPCPTPFEIFHLSPKDPLTTLSVKARYYELCKLYHPDLQQQQQQEASTSTKGKGKGKAIVGDPPQRSSTDTSSEFKQIVAAYELLRNPTRRAAYLHSGEGWTTPSTARGFRNANGDAMGYPVHFRRGRPMASSTTRPTYSSSAYDWHMSGAAASGWTDPYNSFWSSHPRAHTRPGRSSGSGPASESGSAPDLSSSGWKHQGHIGRNGTIFLALATLTMFTTPLAVWSSSPTLTTSTESGWMPVVQDRRHRDASLALETARKEARKDSEAKREAIKRRVQQIEYARAIDRADQLERIASGRMSTGHDQLPRPRRSAFSSTQGEGAMLALAPTSSPPSSSSGSSNSTPGVS</sequence>
<feature type="region of interest" description="Disordered" evidence="1">
    <location>
        <begin position="328"/>
        <end position="378"/>
    </location>
</feature>
<dbReference type="InterPro" id="IPR036869">
    <property type="entry name" value="J_dom_sf"/>
</dbReference>
<evidence type="ECO:0000259" key="2">
    <source>
        <dbReference type="PROSITE" id="PS50076"/>
    </source>
</evidence>
<dbReference type="InterPro" id="IPR018253">
    <property type="entry name" value="DnaJ_domain_CS"/>
</dbReference>
<dbReference type="AlphaFoldDB" id="A0A238FAL8"/>
<evidence type="ECO:0000313" key="3">
    <source>
        <dbReference type="EMBL" id="SCV70217.1"/>
    </source>
</evidence>
<dbReference type="PROSITE" id="PS00636">
    <property type="entry name" value="DNAJ_1"/>
    <property type="match status" value="1"/>
</dbReference>
<evidence type="ECO:0000313" key="4">
    <source>
        <dbReference type="Proteomes" id="UP000198372"/>
    </source>
</evidence>
<dbReference type="PROSITE" id="PS50076">
    <property type="entry name" value="DNAJ_2"/>
    <property type="match status" value="1"/>
</dbReference>